<dbReference type="STRING" id="489703.SAMN04488038_102205"/>
<feature type="compositionally biased region" description="Basic and acidic residues" evidence="12">
    <location>
        <begin position="220"/>
        <end position="233"/>
    </location>
</feature>
<dbReference type="GO" id="GO:0008955">
    <property type="term" value="F:peptidoglycan glycosyltransferase activity"/>
    <property type="evidence" value="ECO:0007669"/>
    <property type="project" value="UniProtKB-UniRule"/>
</dbReference>
<dbReference type="AlphaFoldDB" id="A0A1H9BTJ6"/>
<dbReference type="PANTHER" id="PTHR30400">
    <property type="entry name" value="MONOFUNCTIONAL BIOSYNTHETIC PEPTIDOGLYCAN TRANSGLYCOSYLASE"/>
    <property type="match status" value="1"/>
</dbReference>
<dbReference type="GO" id="GO:0016763">
    <property type="term" value="F:pentosyltransferase activity"/>
    <property type="evidence" value="ECO:0007669"/>
    <property type="project" value="InterPro"/>
</dbReference>
<evidence type="ECO:0000313" key="14">
    <source>
        <dbReference type="EMBL" id="SEP91863.1"/>
    </source>
</evidence>
<keyword evidence="4 11" id="KW-0808">Transferase</keyword>
<protein>
    <recommendedName>
        <fullName evidence="11">Biosynthetic peptidoglycan transglycosylase</fullName>
        <ecNumber evidence="11">2.4.99.28</ecNumber>
    </recommendedName>
    <alternativeName>
        <fullName evidence="11">Glycan polymerase</fullName>
    </alternativeName>
    <alternativeName>
        <fullName evidence="11">Peptidoglycan glycosyltransferase MtgA</fullName>
        <shortName evidence="11">PGT</shortName>
    </alternativeName>
</protein>
<sequence length="269" mass="29819">MLRLLFWLLIVVLSLTLLPVALLRFLPPPTTAYMLQSPVKPVRYEWVPASRISAPMRRAVVISEDQKFWDHHGFDVEAMQKAYEHNQRSKRKRGASTISQQTAKNLFLWPGGGYLRKGIEAGYTVLLEQLWSKDRILEMYLNIAEFGPGIYGVEAAAQAYFHESAAQLSASEAARLAAILPSPRRWNPVRPGPYVQSRANWIAAQLRGGRSDTDEPEMPEFLRRALEAEEAGRSEPPPEPSHTPAPPDTQSPDGGEAEAAPPVAQSGAG</sequence>
<dbReference type="HAMAP" id="MF_00766">
    <property type="entry name" value="PGT_MtgA"/>
    <property type="match status" value="1"/>
</dbReference>
<keyword evidence="15" id="KW-1185">Reference proteome</keyword>
<evidence type="ECO:0000256" key="7">
    <source>
        <dbReference type="ARBA" id="ARBA00022984"/>
    </source>
</evidence>
<keyword evidence="3 11" id="KW-0328">Glycosyltransferase</keyword>
<name>A0A1H9BTJ6_9GAMM</name>
<dbReference type="OrthoDB" id="9766909at2"/>
<keyword evidence="8 11" id="KW-1133">Transmembrane helix</keyword>
<evidence type="ECO:0000256" key="8">
    <source>
        <dbReference type="ARBA" id="ARBA00022989"/>
    </source>
</evidence>
<evidence type="ECO:0000256" key="5">
    <source>
        <dbReference type="ARBA" id="ARBA00022692"/>
    </source>
</evidence>
<evidence type="ECO:0000256" key="12">
    <source>
        <dbReference type="SAM" id="MobiDB-lite"/>
    </source>
</evidence>
<dbReference type="InterPro" id="IPR023346">
    <property type="entry name" value="Lysozyme-like_dom_sf"/>
</dbReference>
<keyword evidence="9 11" id="KW-0472">Membrane</keyword>
<evidence type="ECO:0000256" key="9">
    <source>
        <dbReference type="ARBA" id="ARBA00023136"/>
    </source>
</evidence>
<organism evidence="14 15">
    <name type="scientific">Solimonas aquatica</name>
    <dbReference type="NCBI Taxonomy" id="489703"/>
    <lineage>
        <taxon>Bacteria</taxon>
        <taxon>Pseudomonadati</taxon>
        <taxon>Pseudomonadota</taxon>
        <taxon>Gammaproteobacteria</taxon>
        <taxon>Nevskiales</taxon>
        <taxon>Nevskiaceae</taxon>
        <taxon>Solimonas</taxon>
    </lineage>
</organism>
<evidence type="ECO:0000256" key="1">
    <source>
        <dbReference type="ARBA" id="ARBA00022475"/>
    </source>
</evidence>
<proteinExistence type="inferred from homology"/>
<dbReference type="Proteomes" id="UP000199233">
    <property type="component" value="Unassembled WGS sequence"/>
</dbReference>
<keyword evidence="10 11" id="KW-0961">Cell wall biogenesis/degradation</keyword>
<comment type="catalytic activity">
    <reaction evidence="11">
        <text>[GlcNAc-(1-&gt;4)-Mur2Ac(oyl-L-Ala-gamma-D-Glu-L-Lys-D-Ala-D-Ala)](n)-di-trans,octa-cis-undecaprenyl diphosphate + beta-D-GlcNAc-(1-&gt;4)-Mur2Ac(oyl-L-Ala-gamma-D-Glu-L-Lys-D-Ala-D-Ala)-di-trans,octa-cis-undecaprenyl diphosphate = [GlcNAc-(1-&gt;4)-Mur2Ac(oyl-L-Ala-gamma-D-Glu-L-Lys-D-Ala-D-Ala)](n+1)-di-trans,octa-cis-undecaprenyl diphosphate + di-trans,octa-cis-undecaprenyl diphosphate + H(+)</text>
        <dbReference type="Rhea" id="RHEA:23708"/>
        <dbReference type="Rhea" id="RHEA-COMP:9602"/>
        <dbReference type="Rhea" id="RHEA-COMP:9603"/>
        <dbReference type="ChEBI" id="CHEBI:15378"/>
        <dbReference type="ChEBI" id="CHEBI:58405"/>
        <dbReference type="ChEBI" id="CHEBI:60033"/>
        <dbReference type="ChEBI" id="CHEBI:78435"/>
        <dbReference type="EC" id="2.4.99.28"/>
    </reaction>
</comment>
<comment type="similarity">
    <text evidence="11">Belongs to the glycosyltransferase 51 family.</text>
</comment>
<evidence type="ECO:0000256" key="11">
    <source>
        <dbReference type="HAMAP-Rule" id="MF_00766"/>
    </source>
</evidence>
<reference evidence="14 15" key="1">
    <citation type="submission" date="2016-10" db="EMBL/GenBank/DDBJ databases">
        <authorList>
            <person name="de Groot N.N."/>
        </authorList>
    </citation>
    <scope>NUCLEOTIDE SEQUENCE [LARGE SCALE GENOMIC DNA]</scope>
    <source>
        <strain evidence="14 15">DSM 25927</strain>
    </source>
</reference>
<dbReference type="RefSeq" id="WP_093282183.1">
    <property type="nucleotide sequence ID" value="NZ_FOFS01000002.1"/>
</dbReference>
<dbReference type="NCBIfam" id="TIGR02070">
    <property type="entry name" value="mono_pep_trsgly"/>
    <property type="match status" value="1"/>
</dbReference>
<dbReference type="EMBL" id="FOFS01000002">
    <property type="protein sequence ID" value="SEP91863.1"/>
    <property type="molecule type" value="Genomic_DNA"/>
</dbReference>
<keyword evidence="1 11" id="KW-1003">Cell membrane</keyword>
<evidence type="ECO:0000256" key="6">
    <source>
        <dbReference type="ARBA" id="ARBA00022960"/>
    </source>
</evidence>
<dbReference type="SUPFAM" id="SSF53955">
    <property type="entry name" value="Lysozyme-like"/>
    <property type="match status" value="1"/>
</dbReference>
<evidence type="ECO:0000313" key="15">
    <source>
        <dbReference type="Proteomes" id="UP000199233"/>
    </source>
</evidence>
<evidence type="ECO:0000256" key="2">
    <source>
        <dbReference type="ARBA" id="ARBA00022519"/>
    </source>
</evidence>
<gene>
    <name evidence="11" type="primary">mtgA</name>
    <name evidence="14" type="ORF">SAMN04488038_102205</name>
</gene>
<dbReference type="GO" id="GO:0009252">
    <property type="term" value="P:peptidoglycan biosynthetic process"/>
    <property type="evidence" value="ECO:0007669"/>
    <property type="project" value="UniProtKB-UniRule"/>
</dbReference>
<dbReference type="GO" id="GO:0005886">
    <property type="term" value="C:plasma membrane"/>
    <property type="evidence" value="ECO:0007669"/>
    <property type="project" value="UniProtKB-SubCell"/>
</dbReference>
<comment type="pathway">
    <text evidence="11">Cell wall biogenesis; peptidoglycan biosynthesis.</text>
</comment>
<evidence type="ECO:0000256" key="4">
    <source>
        <dbReference type="ARBA" id="ARBA00022679"/>
    </source>
</evidence>
<comment type="subcellular location">
    <subcellularLocation>
        <location evidence="11">Cell inner membrane</location>
        <topology evidence="11">Single-pass membrane protein</topology>
    </subcellularLocation>
</comment>
<dbReference type="GO" id="GO:0009274">
    <property type="term" value="C:peptidoglycan-based cell wall"/>
    <property type="evidence" value="ECO:0007669"/>
    <property type="project" value="InterPro"/>
</dbReference>
<keyword evidence="2 11" id="KW-0997">Cell inner membrane</keyword>
<feature type="region of interest" description="Disordered" evidence="12">
    <location>
        <begin position="206"/>
        <end position="269"/>
    </location>
</feature>
<dbReference type="GO" id="GO:0071555">
    <property type="term" value="P:cell wall organization"/>
    <property type="evidence" value="ECO:0007669"/>
    <property type="project" value="UniProtKB-KW"/>
</dbReference>
<keyword evidence="5 11" id="KW-0812">Transmembrane</keyword>
<dbReference type="InterPro" id="IPR036950">
    <property type="entry name" value="PBP_transglycosylase"/>
</dbReference>
<evidence type="ECO:0000259" key="13">
    <source>
        <dbReference type="Pfam" id="PF00912"/>
    </source>
</evidence>
<dbReference type="Pfam" id="PF00912">
    <property type="entry name" value="Transgly"/>
    <property type="match status" value="1"/>
</dbReference>
<comment type="function">
    <text evidence="11">Peptidoglycan polymerase that catalyzes glycan chain elongation from lipid-linked precursors.</text>
</comment>
<accession>A0A1H9BTJ6</accession>
<evidence type="ECO:0000256" key="3">
    <source>
        <dbReference type="ARBA" id="ARBA00022676"/>
    </source>
</evidence>
<dbReference type="InterPro" id="IPR001264">
    <property type="entry name" value="Glyco_trans_51"/>
</dbReference>
<dbReference type="GO" id="GO:0008360">
    <property type="term" value="P:regulation of cell shape"/>
    <property type="evidence" value="ECO:0007669"/>
    <property type="project" value="UniProtKB-KW"/>
</dbReference>
<dbReference type="PANTHER" id="PTHR30400:SF0">
    <property type="entry name" value="BIOSYNTHETIC PEPTIDOGLYCAN TRANSGLYCOSYLASE"/>
    <property type="match status" value="1"/>
</dbReference>
<feature type="compositionally biased region" description="Pro residues" evidence="12">
    <location>
        <begin position="235"/>
        <end position="249"/>
    </location>
</feature>
<dbReference type="InterPro" id="IPR011812">
    <property type="entry name" value="Pep_trsgly"/>
</dbReference>
<feature type="domain" description="Glycosyl transferase family 51" evidence="13">
    <location>
        <begin position="41"/>
        <end position="206"/>
    </location>
</feature>
<dbReference type="EC" id="2.4.99.28" evidence="11"/>
<keyword evidence="6 11" id="KW-0133">Cell shape</keyword>
<dbReference type="UniPathway" id="UPA00219"/>
<keyword evidence="7 11" id="KW-0573">Peptidoglycan synthesis</keyword>
<dbReference type="Gene3D" id="1.10.3810.10">
    <property type="entry name" value="Biosynthetic peptidoglycan transglycosylase-like"/>
    <property type="match status" value="1"/>
</dbReference>
<evidence type="ECO:0000256" key="10">
    <source>
        <dbReference type="ARBA" id="ARBA00023316"/>
    </source>
</evidence>